<dbReference type="InterPro" id="IPR000719">
    <property type="entry name" value="Prot_kinase_dom"/>
</dbReference>
<name>A0A1A3MWW8_MYCAS</name>
<dbReference type="GO" id="GO:0005886">
    <property type="term" value="C:plasma membrane"/>
    <property type="evidence" value="ECO:0007669"/>
    <property type="project" value="UniProtKB-SubCell"/>
</dbReference>
<feature type="domain" description="Protein kinase" evidence="14">
    <location>
        <begin position="1"/>
        <end position="249"/>
    </location>
</feature>
<comment type="caution">
    <text evidence="15">The sequence shown here is derived from an EMBL/GenBank/DDBJ whole genome shotgun (WGS) entry which is preliminary data.</text>
</comment>
<dbReference type="CDD" id="cd14014">
    <property type="entry name" value="STKc_PknB_like"/>
    <property type="match status" value="1"/>
</dbReference>
<evidence type="ECO:0000256" key="4">
    <source>
        <dbReference type="ARBA" id="ARBA00022527"/>
    </source>
</evidence>
<dbReference type="SUPFAM" id="SSF56112">
    <property type="entry name" value="Protein kinase-like (PK-like)"/>
    <property type="match status" value="1"/>
</dbReference>
<keyword evidence="6 13" id="KW-0812">Transmembrane</keyword>
<dbReference type="GO" id="GO:0004674">
    <property type="term" value="F:protein serine/threonine kinase activity"/>
    <property type="evidence" value="ECO:0007669"/>
    <property type="project" value="UniProtKB-KW"/>
</dbReference>
<dbReference type="PROSITE" id="PS00108">
    <property type="entry name" value="PROTEIN_KINASE_ST"/>
    <property type="match status" value="1"/>
</dbReference>
<evidence type="ECO:0000313" key="15">
    <source>
        <dbReference type="EMBL" id="OBK14026.1"/>
    </source>
</evidence>
<dbReference type="PANTHER" id="PTHR43289">
    <property type="entry name" value="MITOGEN-ACTIVATED PROTEIN KINASE KINASE KINASE 20-RELATED"/>
    <property type="match status" value="1"/>
</dbReference>
<keyword evidence="4" id="KW-0723">Serine/threonine-protein kinase</keyword>
<keyword evidence="10 13" id="KW-1133">Transmembrane helix</keyword>
<evidence type="ECO:0000256" key="6">
    <source>
        <dbReference type="ARBA" id="ARBA00022692"/>
    </source>
</evidence>
<protein>
    <recommendedName>
        <fullName evidence="2">non-specific serine/threonine protein kinase</fullName>
        <ecNumber evidence="2">2.7.11.1</ecNumber>
    </recommendedName>
</protein>
<keyword evidence="7" id="KW-0547">Nucleotide-binding</keyword>
<evidence type="ECO:0000256" key="8">
    <source>
        <dbReference type="ARBA" id="ARBA00022777"/>
    </source>
</evidence>
<comment type="subcellular location">
    <subcellularLocation>
        <location evidence="1">Cell membrane</location>
        <topology evidence="1">Single-pass membrane protein</topology>
    </subcellularLocation>
</comment>
<keyword evidence="5" id="KW-0808">Transferase</keyword>
<sequence>MGEVWRAYDIETQRVVAVKVLPPNLADDPAFVQRFRREALAAAGLNDPHVVPIHHFGEIEGRLYVDMRLINGRDLQSIIAEGPMDPARAVKIIEQVASALHDAHRIGLVHRDVKPSNILVTPNDFAYLIDFGIASAAGETRMTGTGSVIGTWAYMAPERLSSGANDPRSDTYALACVFHECLTGSQPYPGRSIEQQIGGHLGLPAPRPSTLRRGLPVQLDGVIAIGMAKNPDQRYSTPTELAAAARAAITQPTTTHNTGSRGAEPAQHDSQTVALPTGAPRNYYPAAPSGVSHTDPTQYRRYGAGSDAPPPGPSRASTAPPPPEPPASPHGPAATPARPAKPAAKSDPKRRKVILASSIAAVIVVIGLVAAFALTKSGPGGGGPTTAPLANSGPLTGTYTLAFGQSIGLNGKPEPGQDPAGNETWKLRSMCGAKGCVATGSRSSGSFKHPTSLVFDDINGRWVAVTLDTERCNNHDIEEWHWIYLLPRPDGSMAGEWIDDSVECYSKRSVTFTRTGDADIAGLPDPAGLPARVASPALGLRGFYRSRVTTAAGQPKLADQDFSVDTFCLRAGDRCLSRFVLTDFSDHQLFIYANNAWTENSEEDVPCPAGGTSHVRMTGVFPLPKPAQDPVTSISGHGMEDATGSACKGGPYDQVFTRIRD</sequence>
<dbReference type="FunFam" id="1.10.510.10:FF:000021">
    <property type="entry name" value="Serine/threonine protein kinase"/>
    <property type="match status" value="1"/>
</dbReference>
<dbReference type="GO" id="GO:0005524">
    <property type="term" value="F:ATP binding"/>
    <property type="evidence" value="ECO:0007669"/>
    <property type="project" value="UniProtKB-KW"/>
</dbReference>
<organism evidence="15 16">
    <name type="scientific">Mycobacterium asiaticum</name>
    <dbReference type="NCBI Taxonomy" id="1790"/>
    <lineage>
        <taxon>Bacteria</taxon>
        <taxon>Bacillati</taxon>
        <taxon>Actinomycetota</taxon>
        <taxon>Actinomycetes</taxon>
        <taxon>Mycobacteriales</taxon>
        <taxon>Mycobacteriaceae</taxon>
        <taxon>Mycobacterium</taxon>
    </lineage>
</organism>
<evidence type="ECO:0000256" key="11">
    <source>
        <dbReference type="ARBA" id="ARBA00023136"/>
    </source>
</evidence>
<feature type="compositionally biased region" description="Low complexity" evidence="12">
    <location>
        <begin position="330"/>
        <end position="345"/>
    </location>
</feature>
<gene>
    <name evidence="15" type="ORF">A5635_10645</name>
</gene>
<feature type="region of interest" description="Disordered" evidence="12">
    <location>
        <begin position="251"/>
        <end position="349"/>
    </location>
</feature>
<proteinExistence type="predicted"/>
<evidence type="ECO:0000256" key="3">
    <source>
        <dbReference type="ARBA" id="ARBA00022475"/>
    </source>
</evidence>
<keyword evidence="3" id="KW-1003">Cell membrane</keyword>
<dbReference type="InterPro" id="IPR011009">
    <property type="entry name" value="Kinase-like_dom_sf"/>
</dbReference>
<dbReference type="Pfam" id="PF00069">
    <property type="entry name" value="Pkinase"/>
    <property type="match status" value="1"/>
</dbReference>
<evidence type="ECO:0000256" key="1">
    <source>
        <dbReference type="ARBA" id="ARBA00004162"/>
    </source>
</evidence>
<evidence type="ECO:0000259" key="14">
    <source>
        <dbReference type="PROSITE" id="PS50011"/>
    </source>
</evidence>
<dbReference type="Gene3D" id="1.10.510.10">
    <property type="entry name" value="Transferase(Phosphotransferase) domain 1"/>
    <property type="match status" value="1"/>
</dbReference>
<dbReference type="AlphaFoldDB" id="A0A1A3MWW8"/>
<evidence type="ECO:0000256" key="9">
    <source>
        <dbReference type="ARBA" id="ARBA00022840"/>
    </source>
</evidence>
<reference evidence="15 16" key="1">
    <citation type="submission" date="2016-06" db="EMBL/GenBank/DDBJ databases">
        <authorList>
            <person name="Kjaerup R.B."/>
            <person name="Dalgaard T.S."/>
            <person name="Juul-Madsen H.R."/>
        </authorList>
    </citation>
    <scope>NUCLEOTIDE SEQUENCE [LARGE SCALE GENOMIC DNA]</scope>
    <source>
        <strain evidence="15 16">1245335.1</strain>
    </source>
</reference>
<evidence type="ECO:0000256" key="7">
    <source>
        <dbReference type="ARBA" id="ARBA00022741"/>
    </source>
</evidence>
<dbReference type="Gene3D" id="3.30.200.20">
    <property type="entry name" value="Phosphorylase Kinase, domain 1"/>
    <property type="match status" value="1"/>
</dbReference>
<dbReference type="PANTHER" id="PTHR43289:SF6">
    <property type="entry name" value="SERINE_THREONINE-PROTEIN KINASE NEKL-3"/>
    <property type="match status" value="1"/>
</dbReference>
<dbReference type="GO" id="GO:0080090">
    <property type="term" value="P:regulation of primary metabolic process"/>
    <property type="evidence" value="ECO:0007669"/>
    <property type="project" value="UniProtKB-ARBA"/>
</dbReference>
<dbReference type="SMART" id="SM00220">
    <property type="entry name" value="S_TKc"/>
    <property type="match status" value="1"/>
</dbReference>
<dbReference type="InterPro" id="IPR008271">
    <property type="entry name" value="Ser/Thr_kinase_AS"/>
</dbReference>
<evidence type="ECO:0000313" key="16">
    <source>
        <dbReference type="Proteomes" id="UP000093819"/>
    </source>
</evidence>
<feature type="transmembrane region" description="Helical" evidence="13">
    <location>
        <begin position="353"/>
        <end position="374"/>
    </location>
</feature>
<dbReference type="EC" id="2.7.11.1" evidence="2"/>
<evidence type="ECO:0000256" key="5">
    <source>
        <dbReference type="ARBA" id="ARBA00022679"/>
    </source>
</evidence>
<feature type="compositionally biased region" description="Pro residues" evidence="12">
    <location>
        <begin position="308"/>
        <end position="329"/>
    </location>
</feature>
<keyword evidence="8" id="KW-0418">Kinase</keyword>
<evidence type="ECO:0000256" key="10">
    <source>
        <dbReference type="ARBA" id="ARBA00022989"/>
    </source>
</evidence>
<keyword evidence="11 13" id="KW-0472">Membrane</keyword>
<keyword evidence="9" id="KW-0067">ATP-binding</keyword>
<accession>A0A1A3MWW8</accession>
<dbReference type="PROSITE" id="PS50011">
    <property type="entry name" value="PROTEIN_KINASE_DOM"/>
    <property type="match status" value="1"/>
</dbReference>
<dbReference type="Proteomes" id="UP000093819">
    <property type="component" value="Unassembled WGS sequence"/>
</dbReference>
<evidence type="ECO:0000256" key="2">
    <source>
        <dbReference type="ARBA" id="ARBA00012513"/>
    </source>
</evidence>
<evidence type="ECO:0000256" key="13">
    <source>
        <dbReference type="SAM" id="Phobius"/>
    </source>
</evidence>
<evidence type="ECO:0000256" key="12">
    <source>
        <dbReference type="SAM" id="MobiDB-lite"/>
    </source>
</evidence>
<dbReference type="EMBL" id="LZLR01000242">
    <property type="protein sequence ID" value="OBK14026.1"/>
    <property type="molecule type" value="Genomic_DNA"/>
</dbReference>